<sequence length="481" mass="54598">MKDEHDGVEDDVDNSDSPEDEENSEFDEDAILATWEIQNVQNVDLEDGEIVDKTMLDDVVRRSSSPAPTVEHTADFNGDALMAEGESAPIINTGASPKRNIESNSNMAKKDSTRSGEPNLNTLARPISDIPLPRGDEWIVSPGFCWSWKSQIIEDEVMGDLTNLCEMLRGVNTQPTQNGFRFNLSVDGLYTMAAMKRIPVAENLEARGVKVQSSMCSLCNMVHEYSDHLLIKCDVAVEARNRILNWCGIPNTQFNDVNEFLNFAATWGNCPRKRVKVTLMLYGLLWFIWIARNNKRFKGIHTNPAKIADEVILQTFSWFKFISKEELFDRNTVYSYNQMASTACFMIISRNDIPIYDAEVGSAPKKEEAAHQHQFILHAALDVVQDLAWTTSAMFLKSVDRFNDLVVSVYVTAGHILFIFLLHTRLMLLHDSRNDDGIKTFFQEVHELYIKILLNPLYLPGSRVTSSHFDTKVRALARRYL</sequence>
<evidence type="ECO:0000256" key="1">
    <source>
        <dbReference type="SAM" id="MobiDB-lite"/>
    </source>
</evidence>
<dbReference type="AlphaFoldDB" id="A0AA35YW01"/>
<keyword evidence="2" id="KW-0812">Transmembrane</keyword>
<dbReference type="InterPro" id="IPR026960">
    <property type="entry name" value="RVT-Znf"/>
</dbReference>
<keyword evidence="5" id="KW-1185">Reference proteome</keyword>
<gene>
    <name evidence="4" type="ORF">LSALG_LOCUS21008</name>
</gene>
<reference evidence="4" key="1">
    <citation type="submission" date="2023-04" db="EMBL/GenBank/DDBJ databases">
        <authorList>
            <person name="Vijverberg K."/>
            <person name="Xiong W."/>
            <person name="Schranz E."/>
        </authorList>
    </citation>
    <scope>NUCLEOTIDE SEQUENCE</scope>
</reference>
<dbReference type="InterPro" id="IPR006722">
    <property type="entry name" value="Sedlin"/>
</dbReference>
<accession>A0AA35YW01</accession>
<feature type="region of interest" description="Disordered" evidence="1">
    <location>
        <begin position="90"/>
        <end position="122"/>
    </location>
</feature>
<feature type="region of interest" description="Disordered" evidence="1">
    <location>
        <begin position="1"/>
        <end position="29"/>
    </location>
</feature>
<organism evidence="4 5">
    <name type="scientific">Lactuca saligna</name>
    <name type="common">Willowleaf lettuce</name>
    <dbReference type="NCBI Taxonomy" id="75948"/>
    <lineage>
        <taxon>Eukaryota</taxon>
        <taxon>Viridiplantae</taxon>
        <taxon>Streptophyta</taxon>
        <taxon>Embryophyta</taxon>
        <taxon>Tracheophyta</taxon>
        <taxon>Spermatophyta</taxon>
        <taxon>Magnoliopsida</taxon>
        <taxon>eudicotyledons</taxon>
        <taxon>Gunneridae</taxon>
        <taxon>Pentapetalae</taxon>
        <taxon>asterids</taxon>
        <taxon>campanulids</taxon>
        <taxon>Asterales</taxon>
        <taxon>Asteraceae</taxon>
        <taxon>Cichorioideae</taxon>
        <taxon>Cichorieae</taxon>
        <taxon>Lactucinae</taxon>
        <taxon>Lactuca</taxon>
    </lineage>
</organism>
<dbReference type="EMBL" id="OX465080">
    <property type="protein sequence ID" value="CAI9281301.1"/>
    <property type="molecule type" value="Genomic_DNA"/>
</dbReference>
<dbReference type="GO" id="GO:0005737">
    <property type="term" value="C:cytoplasm"/>
    <property type="evidence" value="ECO:0007669"/>
    <property type="project" value="GOC"/>
</dbReference>
<dbReference type="CDD" id="cd14825">
    <property type="entry name" value="TRAPPC2_sedlin"/>
    <property type="match status" value="1"/>
</dbReference>
<dbReference type="InterPro" id="IPR011012">
    <property type="entry name" value="Longin-like_dom_sf"/>
</dbReference>
<name>A0AA35YW01_LACSI</name>
<keyword evidence="2" id="KW-0472">Membrane</keyword>
<proteinExistence type="predicted"/>
<dbReference type="SUPFAM" id="SSF64356">
    <property type="entry name" value="SNARE-like"/>
    <property type="match status" value="1"/>
</dbReference>
<evidence type="ECO:0000256" key="2">
    <source>
        <dbReference type="SAM" id="Phobius"/>
    </source>
</evidence>
<feature type="domain" description="Reverse transcriptase zinc-binding" evidence="3">
    <location>
        <begin position="192"/>
        <end position="237"/>
    </location>
</feature>
<dbReference type="PANTHER" id="PTHR12403">
    <property type="entry name" value="TRAFFICKING PROTEIN PARTICLE COMPLEX SUBUNIT 2"/>
    <property type="match status" value="1"/>
</dbReference>
<dbReference type="Pfam" id="PF04628">
    <property type="entry name" value="Sedlin_N"/>
    <property type="match status" value="1"/>
</dbReference>
<evidence type="ECO:0000313" key="4">
    <source>
        <dbReference type="EMBL" id="CAI9281301.1"/>
    </source>
</evidence>
<dbReference type="GO" id="GO:0006888">
    <property type="term" value="P:endoplasmic reticulum to Golgi vesicle-mediated transport"/>
    <property type="evidence" value="ECO:0007669"/>
    <property type="project" value="InterPro"/>
</dbReference>
<dbReference type="Pfam" id="PF13966">
    <property type="entry name" value="zf-RVT"/>
    <property type="match status" value="1"/>
</dbReference>
<dbReference type="Proteomes" id="UP001177003">
    <property type="component" value="Chromosome 4"/>
</dbReference>
<protein>
    <recommendedName>
        <fullName evidence="3">Reverse transcriptase zinc-binding domain-containing protein</fullName>
    </recommendedName>
</protein>
<keyword evidence="2" id="KW-1133">Transmembrane helix</keyword>
<dbReference type="Gene3D" id="3.30.450.70">
    <property type="match status" value="1"/>
</dbReference>
<evidence type="ECO:0000259" key="3">
    <source>
        <dbReference type="Pfam" id="PF13966"/>
    </source>
</evidence>
<feature type="transmembrane region" description="Helical" evidence="2">
    <location>
        <begin position="405"/>
        <end position="423"/>
    </location>
</feature>
<evidence type="ECO:0000313" key="5">
    <source>
        <dbReference type="Proteomes" id="UP001177003"/>
    </source>
</evidence>